<evidence type="ECO:0000256" key="1">
    <source>
        <dbReference type="ARBA" id="ARBA00004123"/>
    </source>
</evidence>
<dbReference type="Proteomes" id="UP001233999">
    <property type="component" value="Unassembled WGS sequence"/>
</dbReference>
<keyword evidence="5" id="KW-0804">Transcription</keyword>
<accession>A0AAD8A0Z4</accession>
<comment type="similarity">
    <text evidence="2">Belongs to the TFB1 family.</text>
</comment>
<gene>
    <name evidence="9" type="ORF">L9F63_016370</name>
</gene>
<dbReference type="SUPFAM" id="SSF140383">
    <property type="entry name" value="BSD domain-like"/>
    <property type="match status" value="2"/>
</dbReference>
<dbReference type="Gene3D" id="1.10.3970.10">
    <property type="entry name" value="BSD domain"/>
    <property type="match status" value="1"/>
</dbReference>
<dbReference type="InterPro" id="IPR005607">
    <property type="entry name" value="BSD_dom"/>
</dbReference>
<keyword evidence="6" id="KW-0539">Nucleus</keyword>
<evidence type="ECO:0000256" key="6">
    <source>
        <dbReference type="ARBA" id="ARBA00023242"/>
    </source>
</evidence>
<evidence type="ECO:0000256" key="5">
    <source>
        <dbReference type="ARBA" id="ARBA00023163"/>
    </source>
</evidence>
<dbReference type="Pfam" id="PF03909">
    <property type="entry name" value="BSD"/>
    <property type="match status" value="1"/>
</dbReference>
<dbReference type="EMBL" id="JASPKZ010004202">
    <property type="protein sequence ID" value="KAJ9590600.1"/>
    <property type="molecule type" value="Genomic_DNA"/>
</dbReference>
<dbReference type="GO" id="GO:0000439">
    <property type="term" value="C:transcription factor TFIIH core complex"/>
    <property type="evidence" value="ECO:0007669"/>
    <property type="project" value="InterPro"/>
</dbReference>
<comment type="caution">
    <text evidence="9">The sequence shown here is derived from an EMBL/GenBank/DDBJ whole genome shotgun (WGS) entry which is preliminary data.</text>
</comment>
<evidence type="ECO:0000256" key="3">
    <source>
        <dbReference type="ARBA" id="ARBA00022737"/>
    </source>
</evidence>
<keyword evidence="4" id="KW-0805">Transcription regulation</keyword>
<proteinExistence type="inferred from homology"/>
<reference evidence="9" key="1">
    <citation type="journal article" date="2023" name="IScience">
        <title>Live-bearing cockroach genome reveals convergent evolutionary mechanisms linked to viviparity in insects and beyond.</title>
        <authorList>
            <person name="Fouks B."/>
            <person name="Harrison M.C."/>
            <person name="Mikhailova A.A."/>
            <person name="Marchal E."/>
            <person name="English S."/>
            <person name="Carruthers M."/>
            <person name="Jennings E.C."/>
            <person name="Chiamaka E.L."/>
            <person name="Frigard R.A."/>
            <person name="Pippel M."/>
            <person name="Attardo G.M."/>
            <person name="Benoit J.B."/>
            <person name="Bornberg-Bauer E."/>
            <person name="Tobe S.S."/>
        </authorList>
    </citation>
    <scope>NUCLEOTIDE SEQUENCE</scope>
    <source>
        <strain evidence="9">Stay&amp;Tobe</strain>
    </source>
</reference>
<evidence type="ECO:0000259" key="8">
    <source>
        <dbReference type="PROSITE" id="PS50858"/>
    </source>
</evidence>
<dbReference type="InterPro" id="IPR035925">
    <property type="entry name" value="BSD_dom_sf"/>
</dbReference>
<dbReference type="InterPro" id="IPR027079">
    <property type="entry name" value="Tfb1/GTF2H1"/>
</dbReference>
<dbReference type="SUPFAM" id="SSF50729">
    <property type="entry name" value="PH domain-like"/>
    <property type="match status" value="1"/>
</dbReference>
<dbReference type="Pfam" id="PF08567">
    <property type="entry name" value="PH_TFIIH"/>
    <property type="match status" value="1"/>
</dbReference>
<evidence type="ECO:0000256" key="4">
    <source>
        <dbReference type="ARBA" id="ARBA00023015"/>
    </source>
</evidence>
<dbReference type="PANTHER" id="PTHR12856">
    <property type="entry name" value="TRANSCRIPTION INITIATION FACTOR IIH-RELATED"/>
    <property type="match status" value="1"/>
</dbReference>
<evidence type="ECO:0000256" key="7">
    <source>
        <dbReference type="SAM" id="MobiDB-lite"/>
    </source>
</evidence>
<evidence type="ECO:0000256" key="2">
    <source>
        <dbReference type="ARBA" id="ARBA00009448"/>
    </source>
</evidence>
<dbReference type="SMART" id="SM00751">
    <property type="entry name" value="BSD"/>
    <property type="match status" value="2"/>
</dbReference>
<dbReference type="InterPro" id="IPR011993">
    <property type="entry name" value="PH-like_dom_sf"/>
</dbReference>
<dbReference type="Gene3D" id="2.30.29.30">
    <property type="entry name" value="Pleckstrin-homology domain (PH domain)/Phosphotyrosine-binding domain (PTB)"/>
    <property type="match status" value="1"/>
</dbReference>
<reference evidence="9" key="2">
    <citation type="submission" date="2023-05" db="EMBL/GenBank/DDBJ databases">
        <authorList>
            <person name="Fouks B."/>
        </authorList>
    </citation>
    <scope>NUCLEOTIDE SEQUENCE</scope>
    <source>
        <strain evidence="9">Stay&amp;Tobe</strain>
        <tissue evidence="9">Testes</tissue>
    </source>
</reference>
<keyword evidence="3" id="KW-0677">Repeat</keyword>
<keyword evidence="10" id="KW-1185">Reference proteome</keyword>
<evidence type="ECO:0000313" key="10">
    <source>
        <dbReference type="Proteomes" id="UP001233999"/>
    </source>
</evidence>
<name>A0AAD8A0Z4_DIPPU</name>
<dbReference type="GO" id="GO:0006351">
    <property type="term" value="P:DNA-templated transcription"/>
    <property type="evidence" value="ECO:0007669"/>
    <property type="project" value="InterPro"/>
</dbReference>
<dbReference type="PROSITE" id="PS50858">
    <property type="entry name" value="BSD"/>
    <property type="match status" value="2"/>
</dbReference>
<dbReference type="CDD" id="cd13229">
    <property type="entry name" value="PH_TFIIH"/>
    <property type="match status" value="1"/>
</dbReference>
<organism evidence="9 10">
    <name type="scientific">Diploptera punctata</name>
    <name type="common">Pacific beetle cockroach</name>
    <dbReference type="NCBI Taxonomy" id="6984"/>
    <lineage>
        <taxon>Eukaryota</taxon>
        <taxon>Metazoa</taxon>
        <taxon>Ecdysozoa</taxon>
        <taxon>Arthropoda</taxon>
        <taxon>Hexapoda</taxon>
        <taxon>Insecta</taxon>
        <taxon>Pterygota</taxon>
        <taxon>Neoptera</taxon>
        <taxon>Polyneoptera</taxon>
        <taxon>Dictyoptera</taxon>
        <taxon>Blattodea</taxon>
        <taxon>Blaberoidea</taxon>
        <taxon>Blaberidae</taxon>
        <taxon>Diplopterinae</taxon>
        <taxon>Diploptera</taxon>
    </lineage>
</organism>
<feature type="domain" description="BSD" evidence="8">
    <location>
        <begin position="76"/>
        <end position="129"/>
    </location>
</feature>
<dbReference type="AlphaFoldDB" id="A0AAD8A0Z4"/>
<evidence type="ECO:0000313" key="9">
    <source>
        <dbReference type="EMBL" id="KAJ9590600.1"/>
    </source>
</evidence>
<sequence>MNERLAWMMDHRDTVSVSHRYADIKTQKISPEGKPKIQLQVCLHDGTSSTFHFVNRLGQGAQIKDRDDVKELLQQLLQKFKCENTLEMSKRIVDGDPSLLQLYRDLVITHVISSEEFWSQHALKYMQKQHYQKQEIGVSGAFLADIKPQTDGCNGLKYNLTADIIECIFKTYPAVRKKHLENVPNKLTESEFWTKFFQSHYFHRDRINAGGINDLFQDCAKLDDQEMKKDISAGIEDPLVDVTSFEDKTIDEGYGTGSDKSSGAPSGNIVHQYMIKRFNQHSIMVLKACQQNTSHSALEDLESSKLPNKHPANSNDNSSDSGGNLPKAKKMRIQEKITYDDLESNSNKELTGGHLMLTRVERYLHGPPKAWYDNLTRDDLLSMSNRVQSEAQYWYLNARHQTTLVNPAVAVSALGELTPGGSLMKGFQEESLAQLVPTELERELKNVYMSLCELFRHFWSSFPPTTPALEAKAVRMHEALHRFHSARLKPFEDRVIREFSPVGQHLTSHLNQMLTSAYRKFATWQQRKIR</sequence>
<dbReference type="Gene3D" id="6.10.140.1200">
    <property type="match status" value="1"/>
</dbReference>
<dbReference type="InterPro" id="IPR013876">
    <property type="entry name" value="TFIIH_BTF_p62_N"/>
</dbReference>
<comment type="subcellular location">
    <subcellularLocation>
        <location evidence="1">Nucleus</location>
    </subcellularLocation>
</comment>
<feature type="domain" description="BSD" evidence="8">
    <location>
        <begin position="152"/>
        <end position="204"/>
    </location>
</feature>
<protein>
    <recommendedName>
        <fullName evidence="8">BSD domain-containing protein</fullName>
    </recommendedName>
</protein>
<feature type="region of interest" description="Disordered" evidence="7">
    <location>
        <begin position="296"/>
        <end position="326"/>
    </location>
</feature>
<feature type="compositionally biased region" description="Low complexity" evidence="7">
    <location>
        <begin position="313"/>
        <end position="324"/>
    </location>
</feature>
<dbReference type="GO" id="GO:0006289">
    <property type="term" value="P:nucleotide-excision repair"/>
    <property type="evidence" value="ECO:0007669"/>
    <property type="project" value="InterPro"/>
</dbReference>